<dbReference type="Proteomes" id="UP000789405">
    <property type="component" value="Unassembled WGS sequence"/>
</dbReference>
<accession>A0A9N9NB78</accession>
<proteinExistence type="predicted"/>
<dbReference type="EMBL" id="CAJVPY010010261">
    <property type="protein sequence ID" value="CAG8717158.1"/>
    <property type="molecule type" value="Genomic_DNA"/>
</dbReference>
<evidence type="ECO:0000313" key="2">
    <source>
        <dbReference type="Proteomes" id="UP000789405"/>
    </source>
</evidence>
<organism evidence="1 2">
    <name type="scientific">Dentiscutata erythropus</name>
    <dbReference type="NCBI Taxonomy" id="1348616"/>
    <lineage>
        <taxon>Eukaryota</taxon>
        <taxon>Fungi</taxon>
        <taxon>Fungi incertae sedis</taxon>
        <taxon>Mucoromycota</taxon>
        <taxon>Glomeromycotina</taxon>
        <taxon>Glomeromycetes</taxon>
        <taxon>Diversisporales</taxon>
        <taxon>Gigasporaceae</taxon>
        <taxon>Dentiscutata</taxon>
    </lineage>
</organism>
<comment type="caution">
    <text evidence="1">The sequence shown here is derived from an EMBL/GenBank/DDBJ whole genome shotgun (WGS) entry which is preliminary data.</text>
</comment>
<sequence length="105" mass="12498">LKNLQEVCGHNDKKHPNIIEFYGITQGNRIQSFEEFKAIRTLAKPIDELWNFFMVYFLNTGLLWVVRPQARDIPEFERYWGFGAFIQFLTSLSYDFNTETPYIIP</sequence>
<keyword evidence="2" id="KW-1185">Reference proteome</keyword>
<gene>
    <name evidence="1" type="ORF">DERYTH_LOCUS14025</name>
</gene>
<evidence type="ECO:0000313" key="1">
    <source>
        <dbReference type="EMBL" id="CAG8717158.1"/>
    </source>
</evidence>
<protein>
    <submittedName>
        <fullName evidence="1">11819_t:CDS:1</fullName>
    </submittedName>
</protein>
<dbReference type="OrthoDB" id="10386257at2759"/>
<feature type="non-terminal residue" evidence="1">
    <location>
        <position position="105"/>
    </location>
</feature>
<name>A0A9N9NB78_9GLOM</name>
<reference evidence="1" key="1">
    <citation type="submission" date="2021-06" db="EMBL/GenBank/DDBJ databases">
        <authorList>
            <person name="Kallberg Y."/>
            <person name="Tangrot J."/>
            <person name="Rosling A."/>
        </authorList>
    </citation>
    <scope>NUCLEOTIDE SEQUENCE</scope>
    <source>
        <strain evidence="1">MA453B</strain>
    </source>
</reference>
<dbReference type="AlphaFoldDB" id="A0A9N9NB78"/>